<dbReference type="Proteomes" id="UP001211015">
    <property type="component" value="Unassembled WGS sequence"/>
</dbReference>
<comment type="caution">
    <text evidence="2">The sequence shown here is derived from an EMBL/GenBank/DDBJ whole genome shotgun (WGS) entry which is preliminary data.</text>
</comment>
<dbReference type="GO" id="GO:0004540">
    <property type="term" value="F:RNA nuclease activity"/>
    <property type="evidence" value="ECO:0007669"/>
    <property type="project" value="InterPro"/>
</dbReference>
<dbReference type="Pfam" id="PF01936">
    <property type="entry name" value="NYN"/>
    <property type="match status" value="1"/>
</dbReference>
<proteinExistence type="predicted"/>
<protein>
    <submittedName>
        <fullName evidence="2">NYN domain-containing protein</fullName>
    </submittedName>
</protein>
<dbReference type="EMBL" id="JAQMLV010000020">
    <property type="protein sequence ID" value="MDB8745823.1"/>
    <property type="molecule type" value="Genomic_DNA"/>
</dbReference>
<evidence type="ECO:0000313" key="2">
    <source>
        <dbReference type="EMBL" id="MDB8745823.1"/>
    </source>
</evidence>
<dbReference type="RefSeq" id="WP_046438117.1">
    <property type="nucleotide sequence ID" value="NZ_JAQMLV010000020.1"/>
</dbReference>
<evidence type="ECO:0000313" key="3">
    <source>
        <dbReference type="Proteomes" id="UP001211015"/>
    </source>
</evidence>
<reference evidence="2" key="1">
    <citation type="submission" date="2023-01" db="EMBL/GenBank/DDBJ databases">
        <title>Human gut microbiome strain richness.</title>
        <authorList>
            <person name="Chen-Liaw A."/>
        </authorList>
    </citation>
    <scope>NUCLEOTIDE SEQUENCE</scope>
    <source>
        <strain evidence="2">1001275st1_F4_1001275B_160808</strain>
    </source>
</reference>
<accession>A0AAW6E5S1</accession>
<organism evidence="2 3">
    <name type="scientific">Ruminococcus bicirculans</name>
    <name type="common">ex Wegman et al. 2014</name>
    <dbReference type="NCBI Taxonomy" id="1160721"/>
    <lineage>
        <taxon>Bacteria</taxon>
        <taxon>Bacillati</taxon>
        <taxon>Bacillota</taxon>
        <taxon>Clostridia</taxon>
        <taxon>Eubacteriales</taxon>
        <taxon>Oscillospiraceae</taxon>
        <taxon>Ruminococcus</taxon>
    </lineage>
</organism>
<dbReference type="InterPro" id="IPR021139">
    <property type="entry name" value="NYN"/>
</dbReference>
<dbReference type="AlphaFoldDB" id="A0AAW6E5S1"/>
<sequence length="442" mass="51786">MTVDTKEVVTAIAYLIGVRKSALETSFREECPDTLDTLYASKEATIIRYLSKLRTSLFQHFKKTDDAMRYDLKNLTSLEWYDKDNIRQLEKWGIQVIQANYRSEKYMQDLTRLINEHIDSCSGLFYDWINWDYIRNLFYVPKYNKPNVMKDEFTKYMANIEYYPFQQYIYWTPGNHGGILSSDRKFLKLLYEMNGDVFSDYTKYRDADDDTRNNIYNFIDSSAKTAIAVDCENSNPFKLYSVLKGLNQEELARIEKITLYDDPNTTTGWDWLSKFTQIPVEHIEIDRVTDRKSLVDVRMTASVVADFYRNGVTSFIIVSSDSDYWGLIESLPDANFLVMYEYEKCGSAIKNALTQHGIYYCSIDDFCSAGTEDMKRAVLFAELEKYLPSLVGENPLDLTHKLYEESRVTATKKEMENFCNRYVKTLRLKLNSEGKFEIEIQK</sequence>
<dbReference type="Gene3D" id="3.40.50.1010">
    <property type="entry name" value="5'-nuclease"/>
    <property type="match status" value="1"/>
</dbReference>
<feature type="domain" description="NYN" evidence="1">
    <location>
        <begin position="224"/>
        <end position="336"/>
    </location>
</feature>
<name>A0AAW6E5S1_9FIRM</name>
<evidence type="ECO:0000259" key="1">
    <source>
        <dbReference type="Pfam" id="PF01936"/>
    </source>
</evidence>
<gene>
    <name evidence="2" type="ORF">PNU62_12410</name>
</gene>